<feature type="signal peptide" evidence="2">
    <location>
        <begin position="1"/>
        <end position="22"/>
    </location>
</feature>
<dbReference type="Gene3D" id="2.160.20.10">
    <property type="entry name" value="Single-stranded right-handed beta-helix, Pectin lyase-like"/>
    <property type="match status" value="1"/>
</dbReference>
<evidence type="ECO:0000256" key="2">
    <source>
        <dbReference type="SAM" id="SignalP"/>
    </source>
</evidence>
<keyword evidence="5" id="KW-1185">Reference proteome</keyword>
<protein>
    <recommendedName>
        <fullName evidence="3">Right handed beta helix domain-containing protein</fullName>
    </recommendedName>
</protein>
<organism evidence="4 5">
    <name type="scientific">Novipirellula caenicola</name>
    <dbReference type="NCBI Taxonomy" id="1536901"/>
    <lineage>
        <taxon>Bacteria</taxon>
        <taxon>Pseudomonadati</taxon>
        <taxon>Planctomycetota</taxon>
        <taxon>Planctomycetia</taxon>
        <taxon>Pirellulales</taxon>
        <taxon>Pirellulaceae</taxon>
        <taxon>Novipirellula</taxon>
    </lineage>
</organism>
<dbReference type="RefSeq" id="WP_345682376.1">
    <property type="nucleotide sequence ID" value="NZ_BAABRO010000001.1"/>
</dbReference>
<name>A0ABP9VKK4_9BACT</name>
<feature type="compositionally biased region" description="Basic and acidic residues" evidence="1">
    <location>
        <begin position="420"/>
        <end position="439"/>
    </location>
</feature>
<evidence type="ECO:0000313" key="4">
    <source>
        <dbReference type="EMBL" id="GAA5505331.1"/>
    </source>
</evidence>
<dbReference type="Proteomes" id="UP001416858">
    <property type="component" value="Unassembled WGS sequence"/>
</dbReference>
<gene>
    <name evidence="4" type="ORF">Rcae01_00775</name>
</gene>
<dbReference type="InterPro" id="IPR012334">
    <property type="entry name" value="Pectin_lyas_fold"/>
</dbReference>
<comment type="caution">
    <text evidence="4">The sequence shown here is derived from an EMBL/GenBank/DDBJ whole genome shotgun (WGS) entry which is preliminary data.</text>
</comment>
<dbReference type="InterPro" id="IPR039448">
    <property type="entry name" value="Beta_helix"/>
</dbReference>
<evidence type="ECO:0000313" key="5">
    <source>
        <dbReference type="Proteomes" id="UP001416858"/>
    </source>
</evidence>
<feature type="domain" description="Right handed beta helix" evidence="3">
    <location>
        <begin position="150"/>
        <end position="314"/>
    </location>
</feature>
<evidence type="ECO:0000256" key="1">
    <source>
        <dbReference type="SAM" id="MobiDB-lite"/>
    </source>
</evidence>
<dbReference type="SUPFAM" id="SSF51126">
    <property type="entry name" value="Pectin lyase-like"/>
    <property type="match status" value="1"/>
</dbReference>
<dbReference type="InterPro" id="IPR011050">
    <property type="entry name" value="Pectin_lyase_fold/virulence"/>
</dbReference>
<dbReference type="SMART" id="SM00710">
    <property type="entry name" value="PbH1"/>
    <property type="match status" value="4"/>
</dbReference>
<keyword evidence="2" id="KW-0732">Signal</keyword>
<proteinExistence type="predicted"/>
<sequence>MRPLIATMFGLMFSAAAVPAMGVDVYVTPDGAGRMDGSSWQHAISGDSLKTAVDDRLNPGDRLLIGSGVYRDATITITQPGESERPKQVIGVDQGEGLPVLQGTWNADAPNKGATAVRISAGVDHVSLQGLRIDGYVTGVSIAKASKGKDSAHLLFEDVDIRHARYGFYVADSDDLRLVDCDLTRYTKHGFRFEQGCDRVELLRCTADCSEGDESWEEKTELLPFGFNINNGDSPNREFFFNQCVARNNMMPLQKGKYKNGDGFVVEGSAENVRFYQCRAIRNQDAGFDLKVEDVKLLGCIAINNKRNFRIWSTGVLANCFASGGVLGLWCNGGPVLAQRCTFIGSSSAAVQTDDRAKLPVTVRDCIIADTKQAFRKTSHGPIAAEATIISDAAGSVDDPQFVDPTENWEGTDSAFNSRRYPDKGYHSDLKTMADLSKK</sequence>
<feature type="chain" id="PRO_5046297278" description="Right handed beta helix domain-containing protein" evidence="2">
    <location>
        <begin position="23"/>
        <end position="439"/>
    </location>
</feature>
<feature type="region of interest" description="Disordered" evidence="1">
    <location>
        <begin position="404"/>
        <end position="439"/>
    </location>
</feature>
<reference evidence="4 5" key="1">
    <citation type="submission" date="2024-02" db="EMBL/GenBank/DDBJ databases">
        <title>Rhodopirellula caenicola NBRC 110016.</title>
        <authorList>
            <person name="Ichikawa N."/>
            <person name="Katano-Makiyama Y."/>
            <person name="Hidaka K."/>
        </authorList>
    </citation>
    <scope>NUCLEOTIDE SEQUENCE [LARGE SCALE GENOMIC DNA]</scope>
    <source>
        <strain evidence="4 5">NBRC 110016</strain>
    </source>
</reference>
<dbReference type="InterPro" id="IPR006626">
    <property type="entry name" value="PbH1"/>
</dbReference>
<accession>A0ABP9VKK4</accession>
<dbReference type="Pfam" id="PF13229">
    <property type="entry name" value="Beta_helix"/>
    <property type="match status" value="1"/>
</dbReference>
<dbReference type="EMBL" id="BAABRO010000001">
    <property type="protein sequence ID" value="GAA5505331.1"/>
    <property type="molecule type" value="Genomic_DNA"/>
</dbReference>
<evidence type="ECO:0000259" key="3">
    <source>
        <dbReference type="Pfam" id="PF13229"/>
    </source>
</evidence>